<keyword evidence="13" id="KW-0576">Peroxisome</keyword>
<dbReference type="Gene3D" id="1.10.540.10">
    <property type="entry name" value="Acyl-CoA dehydrogenase/oxidase, N-terminal domain"/>
    <property type="match status" value="1"/>
</dbReference>
<evidence type="ECO:0000313" key="26">
    <source>
        <dbReference type="EMBL" id="CDF40644.1"/>
    </source>
</evidence>
<keyword evidence="27" id="KW-1185">Reference proteome</keyword>
<feature type="domain" description="Aminoglycoside phosphotransferase" evidence="23">
    <location>
        <begin position="103"/>
        <end position="340"/>
    </location>
</feature>
<feature type="domain" description="Acyl-CoA dehydrogenase/oxidase N-terminal" evidence="25">
    <location>
        <begin position="439"/>
        <end position="528"/>
    </location>
</feature>
<dbReference type="InterPro" id="IPR006091">
    <property type="entry name" value="Acyl-CoA_Oxase/DH_mid-dom"/>
</dbReference>
<dbReference type="InterPro" id="IPR036250">
    <property type="entry name" value="AcylCo_DH-like_C"/>
</dbReference>
<dbReference type="GO" id="GO:0031966">
    <property type="term" value="C:mitochondrial membrane"/>
    <property type="evidence" value="ECO:0007669"/>
    <property type="project" value="UniProtKB-SubCell"/>
</dbReference>
<organism evidence="26 27">
    <name type="scientific">Chondrus crispus</name>
    <name type="common">Carrageen Irish moss</name>
    <name type="synonym">Polymorpha crispa</name>
    <dbReference type="NCBI Taxonomy" id="2769"/>
    <lineage>
        <taxon>Eukaryota</taxon>
        <taxon>Rhodophyta</taxon>
        <taxon>Florideophyceae</taxon>
        <taxon>Rhodymeniophycidae</taxon>
        <taxon>Gigartinales</taxon>
        <taxon>Gigartinaceae</taxon>
        <taxon>Chondrus</taxon>
    </lineage>
</organism>
<comment type="catalytic activity">
    <reaction evidence="20">
        <text>hexacosanoyl-CoA + oxidized [electron-transfer flavoprotein] + H(+) = (2E)-hexacosenoyl-CoA + reduced [electron-transfer flavoprotein]</text>
        <dbReference type="Rhea" id="RHEA:48216"/>
        <dbReference type="Rhea" id="RHEA-COMP:10685"/>
        <dbReference type="Rhea" id="RHEA-COMP:10686"/>
        <dbReference type="ChEBI" id="CHEBI:15378"/>
        <dbReference type="ChEBI" id="CHEBI:57692"/>
        <dbReference type="ChEBI" id="CHEBI:58307"/>
        <dbReference type="ChEBI" id="CHEBI:64868"/>
        <dbReference type="ChEBI" id="CHEBI:74281"/>
    </reaction>
    <physiologicalReaction direction="left-to-right" evidence="20">
        <dbReference type="Rhea" id="RHEA:48217"/>
    </physiologicalReaction>
</comment>
<comment type="similarity">
    <text evidence="5">Belongs to the acyl-CoA dehydrogenase family.</text>
</comment>
<keyword evidence="9" id="KW-0276">Fatty acid metabolism</keyword>
<comment type="catalytic activity">
    <reaction evidence="16">
        <text>a 2,3-saturated acyl-CoA + oxidized [electron-transfer flavoprotein] + H(+) = a (2E)-enoyl-CoA + reduced [electron-transfer flavoprotein]</text>
        <dbReference type="Rhea" id="RHEA:44704"/>
        <dbReference type="Rhea" id="RHEA-COMP:10685"/>
        <dbReference type="Rhea" id="RHEA-COMP:10686"/>
        <dbReference type="ChEBI" id="CHEBI:15378"/>
        <dbReference type="ChEBI" id="CHEBI:57692"/>
        <dbReference type="ChEBI" id="CHEBI:58307"/>
        <dbReference type="ChEBI" id="CHEBI:58856"/>
        <dbReference type="ChEBI" id="CHEBI:65111"/>
    </reaction>
    <physiologicalReaction direction="left-to-right" evidence="16">
        <dbReference type="Rhea" id="RHEA:44705"/>
    </physiologicalReaction>
</comment>
<dbReference type="Gene3D" id="1.20.140.10">
    <property type="entry name" value="Butyryl-CoA Dehydrogenase, subunit A, domain 3"/>
    <property type="match status" value="1"/>
</dbReference>
<evidence type="ECO:0000256" key="12">
    <source>
        <dbReference type="ARBA" id="ARBA00023136"/>
    </source>
</evidence>
<dbReference type="KEGG" id="ccp:CHC_T00009166001"/>
<dbReference type="InterPro" id="IPR009075">
    <property type="entry name" value="AcylCo_DH/oxidase_C"/>
</dbReference>
<evidence type="ECO:0000256" key="4">
    <source>
        <dbReference type="ARBA" id="ARBA00005005"/>
    </source>
</evidence>
<dbReference type="InterPro" id="IPR050741">
    <property type="entry name" value="Acyl-CoA_dehydrogenase"/>
</dbReference>
<dbReference type="Pfam" id="PF00441">
    <property type="entry name" value="Acyl-CoA_dh_1"/>
    <property type="match status" value="1"/>
</dbReference>
<dbReference type="CDD" id="cd05154">
    <property type="entry name" value="ACAD10_11_N-like"/>
    <property type="match status" value="1"/>
</dbReference>
<dbReference type="InterPro" id="IPR013786">
    <property type="entry name" value="AcylCoA_DH/ox_N"/>
</dbReference>
<evidence type="ECO:0000256" key="13">
    <source>
        <dbReference type="ARBA" id="ARBA00023140"/>
    </source>
</evidence>
<dbReference type="InterPro" id="IPR037069">
    <property type="entry name" value="AcylCoA_DH/ox_N_sf"/>
</dbReference>
<evidence type="ECO:0000256" key="11">
    <source>
        <dbReference type="ARBA" id="ARBA00023098"/>
    </source>
</evidence>
<evidence type="ECO:0000256" key="2">
    <source>
        <dbReference type="ARBA" id="ARBA00004275"/>
    </source>
</evidence>
<dbReference type="Pfam" id="PF02770">
    <property type="entry name" value="Acyl-CoA_dh_M"/>
    <property type="match status" value="1"/>
</dbReference>
<comment type="catalytic activity">
    <reaction evidence="21">
        <text>eicosanoyl-CoA + oxidized [electron-transfer flavoprotein] + H(+) = (2E)-eicosenoyl-CoA + reduced [electron-transfer flavoprotein]</text>
        <dbReference type="Rhea" id="RHEA:47236"/>
        <dbReference type="Rhea" id="RHEA-COMP:10685"/>
        <dbReference type="Rhea" id="RHEA-COMP:10686"/>
        <dbReference type="ChEBI" id="CHEBI:15378"/>
        <dbReference type="ChEBI" id="CHEBI:57380"/>
        <dbReference type="ChEBI" id="CHEBI:57692"/>
        <dbReference type="ChEBI" id="CHEBI:58307"/>
        <dbReference type="ChEBI" id="CHEBI:74691"/>
    </reaction>
    <physiologicalReaction direction="left-to-right" evidence="21">
        <dbReference type="Rhea" id="RHEA:47237"/>
    </physiologicalReaction>
</comment>
<dbReference type="SUPFAM" id="SSF47203">
    <property type="entry name" value="Acyl-CoA dehydrogenase C-terminal domain-like"/>
    <property type="match status" value="1"/>
</dbReference>
<dbReference type="PhylomeDB" id="R7QR75"/>
<feature type="domain" description="Acyl-CoA oxidase/dehydrogenase middle" evidence="24">
    <location>
        <begin position="532"/>
        <end position="639"/>
    </location>
</feature>
<dbReference type="Gene3D" id="2.40.110.10">
    <property type="entry name" value="Butyryl-CoA Dehydrogenase, subunit A, domain 2"/>
    <property type="match status" value="1"/>
</dbReference>
<keyword evidence="7" id="KW-0285">Flavoprotein</keyword>
<dbReference type="AlphaFoldDB" id="R7QR75"/>
<dbReference type="InterPro" id="IPR002575">
    <property type="entry name" value="Aminoglycoside_PTrfase"/>
</dbReference>
<evidence type="ECO:0000259" key="25">
    <source>
        <dbReference type="Pfam" id="PF02771"/>
    </source>
</evidence>
<dbReference type="Gramene" id="CDF40644">
    <property type="protein sequence ID" value="CDF40644"/>
    <property type="gene ID" value="CHC_T00009166001"/>
</dbReference>
<comment type="subcellular location">
    <subcellularLocation>
        <location evidence="3">Mitochondrion membrane</location>
    </subcellularLocation>
    <subcellularLocation>
        <location evidence="2">Peroxisome</location>
    </subcellularLocation>
</comment>
<evidence type="ECO:0000259" key="23">
    <source>
        <dbReference type="Pfam" id="PF01636"/>
    </source>
</evidence>
<protein>
    <recommendedName>
        <fullName evidence="14">Acyl-CoA dehydrogenase family member 11</fullName>
    </recommendedName>
</protein>
<evidence type="ECO:0000256" key="15">
    <source>
        <dbReference type="ARBA" id="ARBA00046026"/>
    </source>
</evidence>
<gene>
    <name evidence="26" type="ORF">CHC_T00009166001</name>
</gene>
<evidence type="ECO:0000256" key="18">
    <source>
        <dbReference type="ARBA" id="ARBA00048086"/>
    </source>
</evidence>
<dbReference type="Pfam" id="PF02771">
    <property type="entry name" value="Acyl-CoA_dh_N"/>
    <property type="match status" value="1"/>
</dbReference>
<evidence type="ECO:0000259" key="24">
    <source>
        <dbReference type="Pfam" id="PF02770"/>
    </source>
</evidence>
<comment type="function">
    <text evidence="15">Acyl-CoA dehydrogenase, that exhibits maximal activity towards saturated C22-CoA. Probably participates in beta-oxydation and energy production but could also play a role in the metabolism of specific fatty acids to control fatty acids composition of cellular lipids in brain.</text>
</comment>
<dbReference type="PANTHER" id="PTHR48083">
    <property type="entry name" value="MEDIUM-CHAIN SPECIFIC ACYL-COA DEHYDROGENASE, MITOCHONDRIAL-RELATED"/>
    <property type="match status" value="1"/>
</dbReference>
<accession>R7QR75</accession>
<evidence type="ECO:0000256" key="3">
    <source>
        <dbReference type="ARBA" id="ARBA00004325"/>
    </source>
</evidence>
<evidence type="ECO:0000256" key="7">
    <source>
        <dbReference type="ARBA" id="ARBA00022630"/>
    </source>
</evidence>
<evidence type="ECO:0000256" key="10">
    <source>
        <dbReference type="ARBA" id="ARBA00023002"/>
    </source>
</evidence>
<evidence type="ECO:0000256" key="6">
    <source>
        <dbReference type="ARBA" id="ARBA00011738"/>
    </source>
</evidence>
<dbReference type="GO" id="GO:0033539">
    <property type="term" value="P:fatty acid beta-oxidation using acyl-CoA dehydrogenase"/>
    <property type="evidence" value="ECO:0007669"/>
    <property type="project" value="TreeGrafter"/>
</dbReference>
<keyword evidence="8" id="KW-0274">FAD</keyword>
<evidence type="ECO:0000256" key="16">
    <source>
        <dbReference type="ARBA" id="ARBA00047443"/>
    </source>
</evidence>
<dbReference type="EMBL" id="HG002219">
    <property type="protein sequence ID" value="CDF40644.1"/>
    <property type="molecule type" value="Genomic_DNA"/>
</dbReference>
<keyword evidence="11" id="KW-0443">Lipid metabolism</keyword>
<dbReference type="Gene3D" id="3.90.1200.10">
    <property type="match status" value="1"/>
</dbReference>
<evidence type="ECO:0000256" key="21">
    <source>
        <dbReference type="ARBA" id="ARBA00049140"/>
    </source>
</evidence>
<dbReference type="GO" id="GO:0003995">
    <property type="term" value="F:acyl-CoA dehydrogenase activity"/>
    <property type="evidence" value="ECO:0007669"/>
    <property type="project" value="TreeGrafter"/>
</dbReference>
<comment type="cofactor">
    <cofactor evidence="1">
        <name>FAD</name>
        <dbReference type="ChEBI" id="CHEBI:57692"/>
    </cofactor>
</comment>
<dbReference type="Pfam" id="PF01636">
    <property type="entry name" value="APH"/>
    <property type="match status" value="1"/>
</dbReference>
<dbReference type="SUPFAM" id="SSF56112">
    <property type="entry name" value="Protein kinase-like (PK-like)"/>
    <property type="match status" value="1"/>
</dbReference>
<evidence type="ECO:0000256" key="19">
    <source>
        <dbReference type="ARBA" id="ARBA00048395"/>
    </source>
</evidence>
<dbReference type="InterPro" id="IPR011009">
    <property type="entry name" value="Kinase-like_dom_sf"/>
</dbReference>
<name>R7QR75_CHOCR</name>
<comment type="pathway">
    <text evidence="4">Lipid metabolism; fatty acid beta-oxidation.</text>
</comment>
<evidence type="ECO:0000259" key="22">
    <source>
        <dbReference type="Pfam" id="PF00441"/>
    </source>
</evidence>
<comment type="catalytic activity">
    <reaction evidence="18">
        <text>tetracosanoyl-CoA + oxidized [electron-transfer flavoprotein] + H(+) = (2E)-tetracosenoyl-CoA + reduced [electron-transfer flavoprotein]</text>
        <dbReference type="Rhea" id="RHEA:47232"/>
        <dbReference type="Rhea" id="RHEA-COMP:10685"/>
        <dbReference type="Rhea" id="RHEA-COMP:10686"/>
        <dbReference type="ChEBI" id="CHEBI:15378"/>
        <dbReference type="ChEBI" id="CHEBI:57692"/>
        <dbReference type="ChEBI" id="CHEBI:58307"/>
        <dbReference type="ChEBI" id="CHEBI:65052"/>
        <dbReference type="ChEBI" id="CHEBI:74693"/>
    </reaction>
    <physiologicalReaction direction="left-to-right" evidence="18">
        <dbReference type="Rhea" id="RHEA:47233"/>
    </physiologicalReaction>
</comment>
<evidence type="ECO:0000313" key="27">
    <source>
        <dbReference type="Proteomes" id="UP000012073"/>
    </source>
</evidence>
<dbReference type="GO" id="GO:0005777">
    <property type="term" value="C:peroxisome"/>
    <property type="evidence" value="ECO:0007669"/>
    <property type="project" value="UniProtKB-SubCell"/>
</dbReference>
<evidence type="ECO:0000256" key="20">
    <source>
        <dbReference type="ARBA" id="ARBA00048399"/>
    </source>
</evidence>
<dbReference type="OMA" id="AIAMIKI"/>
<dbReference type="RefSeq" id="XP_005710938.1">
    <property type="nucleotide sequence ID" value="XM_005710881.1"/>
</dbReference>
<evidence type="ECO:0000256" key="5">
    <source>
        <dbReference type="ARBA" id="ARBA00009347"/>
    </source>
</evidence>
<evidence type="ECO:0000256" key="9">
    <source>
        <dbReference type="ARBA" id="ARBA00022832"/>
    </source>
</evidence>
<evidence type="ECO:0000256" key="8">
    <source>
        <dbReference type="ARBA" id="ARBA00022827"/>
    </source>
</evidence>
<proteinExistence type="inferred from homology"/>
<dbReference type="GO" id="GO:0050660">
    <property type="term" value="F:flavin adenine dinucleotide binding"/>
    <property type="evidence" value="ECO:0007669"/>
    <property type="project" value="InterPro"/>
</dbReference>
<dbReference type="InterPro" id="IPR046373">
    <property type="entry name" value="Acyl-CoA_Oxase/DH_mid-dom_sf"/>
</dbReference>
<comment type="catalytic activity">
    <reaction evidence="17">
        <text>docosanoyl-CoA + oxidized [electron-transfer flavoprotein] + H(+) = (2E)-docosenoyl-CoA + reduced [electron-transfer flavoprotein]</text>
        <dbReference type="Rhea" id="RHEA:47228"/>
        <dbReference type="Rhea" id="RHEA-COMP:10685"/>
        <dbReference type="Rhea" id="RHEA-COMP:10686"/>
        <dbReference type="ChEBI" id="CHEBI:15378"/>
        <dbReference type="ChEBI" id="CHEBI:57692"/>
        <dbReference type="ChEBI" id="CHEBI:58307"/>
        <dbReference type="ChEBI" id="CHEBI:65059"/>
        <dbReference type="ChEBI" id="CHEBI:74692"/>
    </reaction>
    <physiologicalReaction direction="left-to-right" evidence="17">
        <dbReference type="Rhea" id="RHEA:47229"/>
    </physiologicalReaction>
</comment>
<keyword evidence="12" id="KW-0472">Membrane</keyword>
<dbReference type="OrthoDB" id="434771at2759"/>
<dbReference type="Gene3D" id="3.30.200.20">
    <property type="entry name" value="Phosphorylase Kinase, domain 1"/>
    <property type="match status" value="1"/>
</dbReference>
<feature type="domain" description="Acyl-CoA dehydrogenase/oxidase C-terminal" evidence="22">
    <location>
        <begin position="652"/>
        <end position="801"/>
    </location>
</feature>
<dbReference type="GeneID" id="17318662"/>
<keyword evidence="10" id="KW-0560">Oxidoreductase</keyword>
<reference evidence="27" key="1">
    <citation type="journal article" date="2013" name="Proc. Natl. Acad. Sci. U.S.A.">
        <title>Genome structure and metabolic features in the red seaweed Chondrus crispus shed light on evolution of the Archaeplastida.</title>
        <authorList>
            <person name="Collen J."/>
            <person name="Porcel B."/>
            <person name="Carre W."/>
            <person name="Ball S.G."/>
            <person name="Chaparro C."/>
            <person name="Tonon T."/>
            <person name="Barbeyron T."/>
            <person name="Michel G."/>
            <person name="Noel B."/>
            <person name="Valentin K."/>
            <person name="Elias M."/>
            <person name="Artiguenave F."/>
            <person name="Arun A."/>
            <person name="Aury J.M."/>
            <person name="Barbosa-Neto J.F."/>
            <person name="Bothwell J.H."/>
            <person name="Bouget F.Y."/>
            <person name="Brillet L."/>
            <person name="Cabello-Hurtado F."/>
            <person name="Capella-Gutierrez S."/>
            <person name="Charrier B."/>
            <person name="Cladiere L."/>
            <person name="Cock J.M."/>
            <person name="Coelho S.M."/>
            <person name="Colleoni C."/>
            <person name="Czjzek M."/>
            <person name="Da Silva C."/>
            <person name="Delage L."/>
            <person name="Denoeud F."/>
            <person name="Deschamps P."/>
            <person name="Dittami S.M."/>
            <person name="Gabaldon T."/>
            <person name="Gachon C.M."/>
            <person name="Groisillier A."/>
            <person name="Herve C."/>
            <person name="Jabbari K."/>
            <person name="Katinka M."/>
            <person name="Kloareg B."/>
            <person name="Kowalczyk N."/>
            <person name="Labadie K."/>
            <person name="Leblanc C."/>
            <person name="Lopez P.J."/>
            <person name="McLachlan D.H."/>
            <person name="Meslet-Cladiere L."/>
            <person name="Moustafa A."/>
            <person name="Nehr Z."/>
            <person name="Nyvall Collen P."/>
            <person name="Panaud O."/>
            <person name="Partensky F."/>
            <person name="Poulain J."/>
            <person name="Rensing S.A."/>
            <person name="Rousvoal S."/>
            <person name="Samson G."/>
            <person name="Symeonidi A."/>
            <person name="Weissenbach J."/>
            <person name="Zambounis A."/>
            <person name="Wincker P."/>
            <person name="Boyen C."/>
        </authorList>
    </citation>
    <scope>NUCLEOTIDE SEQUENCE [LARGE SCALE GENOMIC DNA]</scope>
    <source>
        <strain evidence="27">cv. Stackhouse</strain>
    </source>
</reference>
<dbReference type="InterPro" id="IPR009100">
    <property type="entry name" value="AcylCoA_DH/oxidase_NM_dom_sf"/>
</dbReference>
<dbReference type="PANTHER" id="PTHR48083:SF13">
    <property type="entry name" value="ACYL-COA DEHYDROGENASE FAMILY MEMBER 11"/>
    <property type="match status" value="1"/>
</dbReference>
<dbReference type="STRING" id="2769.R7QR75"/>
<comment type="catalytic activity">
    <reaction evidence="19">
        <text>tricosanoyl-CoA + oxidized [electron-transfer flavoprotein] + H(+) = (2E)-tricosenoyl-CoA + reduced [electron-transfer flavoprotein]</text>
        <dbReference type="Rhea" id="RHEA:48220"/>
        <dbReference type="Rhea" id="RHEA-COMP:10685"/>
        <dbReference type="Rhea" id="RHEA-COMP:10686"/>
        <dbReference type="ChEBI" id="CHEBI:15378"/>
        <dbReference type="ChEBI" id="CHEBI:57692"/>
        <dbReference type="ChEBI" id="CHEBI:58307"/>
        <dbReference type="ChEBI" id="CHEBI:90118"/>
        <dbReference type="ChEBI" id="CHEBI:90119"/>
    </reaction>
    <physiologicalReaction direction="left-to-right" evidence="19">
        <dbReference type="Rhea" id="RHEA:48221"/>
    </physiologicalReaction>
</comment>
<dbReference type="SUPFAM" id="SSF56645">
    <property type="entry name" value="Acyl-CoA dehydrogenase NM domain-like"/>
    <property type="match status" value="1"/>
</dbReference>
<dbReference type="InterPro" id="IPR041726">
    <property type="entry name" value="ACAD10_11_N"/>
</dbReference>
<evidence type="ECO:0000256" key="1">
    <source>
        <dbReference type="ARBA" id="ARBA00001974"/>
    </source>
</evidence>
<sequence length="809" mass="89969">MDSDVNLILSTYLMAGFFCVACQKKSFQRLATISRLQKCRLLAKEEAVRTKLDLLSMVAQSLSSHSSLSPHECAALLHWACGGGVRLISDAGHNESNSSVSVAKFAHGQSNPTYNVAVTFDTVSKICTRFVVRAQPRGNLLPGAHRIDREFRVLSSLQGTPVPVPKVYQYCEDPKVIGSRFYAMEYVEGRVFKDVSLPEITDTTERYQVFQEALRVLIKIGQLDTFKLGLSSLSKSGEPWVDRQISTWYRQFRASRLPGVDYTRMEGLHKQLRTLRQNFSNPKESAEERRLVHGDFRIDNLIFHSTEPKCVAVLDWELVSLGNPMADLASFLSPFHMPPDTSKFQLMRSVSFANPMPKGVPTEESLLHVYISETSIDKGSFADSFQTYIAVAFFRFAAILYGVHSRSRQGNASSALSAEAGSLAILPAEERYYEHIQSEARWSAWPEMEELKRTAKESGLWNLFLPKELGGTLKSEEYAALAEVMGRYEFGAEVFNCSAPDTGNMELLARYGTPAQRERWLEPLLDGKMRSCFAMTEPEVASSDATNLSTKIQRIGDKYVINGRKWWTSGAMDPRCDLILLIGRGPGNEKPALQPSKHRQHTIVLIPMHTPGVRILRHLTVFGYDDAPHGHAEIEFQNVTVDACDALLHVEGGGFEAAQSRLGGGRLHHCMRAIGSAERALELMVRRAESRTAFGRPLSQKDGMLREIGQSRCDIEAARLLTLAGSKAVDIGDVTVARRAVGIAKIEVPRLVSNVLDRAVQAHGGMGVCQDTVLARLYAHMRTLRIADGPDEVHMLSLAKSEVRRIAKL</sequence>
<dbReference type="Proteomes" id="UP000012073">
    <property type="component" value="Unassembled WGS sequence"/>
</dbReference>
<comment type="subunit">
    <text evidence="6">Homodimer.</text>
</comment>
<evidence type="ECO:0000256" key="17">
    <source>
        <dbReference type="ARBA" id="ARBA00048020"/>
    </source>
</evidence>
<evidence type="ECO:0000256" key="14">
    <source>
        <dbReference type="ARBA" id="ARBA00040622"/>
    </source>
</evidence>